<keyword evidence="2" id="KW-1185">Reference proteome</keyword>
<dbReference type="EMBL" id="CP011568">
    <property type="protein sequence ID" value="AKJ67299.1"/>
    <property type="molecule type" value="Genomic_DNA"/>
</dbReference>
<dbReference type="Proteomes" id="UP000036700">
    <property type="component" value="Chromosome"/>
</dbReference>
<dbReference type="PATRIC" id="fig|445709.3.peg.586"/>
<evidence type="ECO:0000313" key="1">
    <source>
        <dbReference type="EMBL" id="AKJ67299.1"/>
    </source>
</evidence>
<dbReference type="KEGG" id="ptx:ABW99_02700"/>
<evidence type="ECO:0008006" key="3">
    <source>
        <dbReference type="Google" id="ProtNLM"/>
    </source>
</evidence>
<dbReference type="OrthoDB" id="9779797at2"/>
<organism evidence="1 2">
    <name type="scientific">Pandoraea thiooxydans</name>
    <dbReference type="NCBI Taxonomy" id="445709"/>
    <lineage>
        <taxon>Bacteria</taxon>
        <taxon>Pseudomonadati</taxon>
        <taxon>Pseudomonadota</taxon>
        <taxon>Betaproteobacteria</taxon>
        <taxon>Burkholderiales</taxon>
        <taxon>Burkholderiaceae</taxon>
        <taxon>Pandoraea</taxon>
    </lineage>
</organism>
<dbReference type="RefSeq" id="WP_047212835.1">
    <property type="nucleotide sequence ID" value="NZ_CP011568.3"/>
</dbReference>
<proteinExistence type="predicted"/>
<sequence>MAALLTAEIADDFVELVLCHLTREFPNKPSHELASPADIKGPRALHPVFYGSYDWHSCVHGYWLLLYLIQRFPDLRQASRIIEVVDDHFTVPKLAMELAYVEMPHNRSFERPYGWAWLLKLASQVEVSQLPGAKVWRDALAPLAAAFVARLEEYLPKATYPIRTGTHSNTAFALAFALDFARTIGHHTLADLVTKTARRWYLADVACQAWEPCGDEFLSPSLMEAELMRRVLPASEFGEWFSVFLPELAHGRPATLFRPATVTDHSDSKIAHLDGLNLSRAWCLRSLAQSLAANDSRRERMLHASELHLVQGLQHVRGNYIGEHWLATFATLALEG</sequence>
<protein>
    <recommendedName>
        <fullName evidence="3">DUF2891 domain-containing protein</fullName>
    </recommendedName>
</protein>
<accession>A0A0G3EMR5</accession>
<name>A0A0G3EMR5_9BURK</name>
<dbReference type="AlphaFoldDB" id="A0A0G3EMR5"/>
<dbReference type="InterPro" id="IPR021365">
    <property type="entry name" value="DUF2891"/>
</dbReference>
<reference evidence="2" key="1">
    <citation type="submission" date="2015-06" db="EMBL/GenBank/DDBJ databases">
        <authorList>
            <person name="Lim Y.L."/>
            <person name="Ee R."/>
            <person name="Yong D."/>
            <person name="How K.Y."/>
            <person name="Yin W.F."/>
            <person name="Chan K.G."/>
        </authorList>
    </citation>
    <scope>NUCLEOTIDE SEQUENCE [LARGE SCALE GENOMIC DNA]</scope>
    <source>
        <strain evidence="2">DSM 25325</strain>
    </source>
</reference>
<gene>
    <name evidence="1" type="ORF">ABW99_02700</name>
</gene>
<dbReference type="Pfam" id="PF11199">
    <property type="entry name" value="DUF2891"/>
    <property type="match status" value="1"/>
</dbReference>
<evidence type="ECO:0000313" key="2">
    <source>
        <dbReference type="Proteomes" id="UP000036700"/>
    </source>
</evidence>